<dbReference type="AlphaFoldDB" id="A0A0K8RJ75"/>
<protein>
    <submittedName>
        <fullName evidence="1">Putative uracil phosphoribosyltransferase</fullName>
    </submittedName>
</protein>
<dbReference type="SUPFAM" id="SSF53271">
    <property type="entry name" value="PRTase-like"/>
    <property type="match status" value="1"/>
</dbReference>
<dbReference type="GO" id="GO:0016757">
    <property type="term" value="F:glycosyltransferase activity"/>
    <property type="evidence" value="ECO:0007669"/>
    <property type="project" value="UniProtKB-KW"/>
</dbReference>
<dbReference type="EMBL" id="GADI01002668">
    <property type="protein sequence ID" value="JAA71140.1"/>
    <property type="molecule type" value="mRNA"/>
</dbReference>
<dbReference type="InterPro" id="IPR029057">
    <property type="entry name" value="PRTase-like"/>
</dbReference>
<proteinExistence type="evidence at transcript level"/>
<accession>A0A0K8RJ75</accession>
<keyword evidence="1" id="KW-0808">Transferase</keyword>
<sequence length="108" mass="12541">MLLQVSINEMVLDFCYRNPSRSEFVFYADRLIRLVVEEGLNQLSYTECTVITPTGKSKIVQALPLNEYYGVAKFFLVSLAQRRIALTFWLRNKVTLDLNRVPQFMATI</sequence>
<organism evidence="1">
    <name type="scientific">Ixodes ricinus</name>
    <name type="common">Common tick</name>
    <name type="synonym">Acarus ricinus</name>
    <dbReference type="NCBI Taxonomy" id="34613"/>
    <lineage>
        <taxon>Eukaryota</taxon>
        <taxon>Metazoa</taxon>
        <taxon>Ecdysozoa</taxon>
        <taxon>Arthropoda</taxon>
        <taxon>Chelicerata</taxon>
        <taxon>Arachnida</taxon>
        <taxon>Acari</taxon>
        <taxon>Parasitiformes</taxon>
        <taxon>Ixodida</taxon>
        <taxon>Ixodoidea</taxon>
        <taxon>Ixodidae</taxon>
        <taxon>Ixodinae</taxon>
        <taxon>Ixodes</taxon>
    </lineage>
</organism>
<keyword evidence="1" id="KW-0328">Glycosyltransferase</keyword>
<name>A0A0K8RJ75_IXORI</name>
<dbReference type="Gene3D" id="3.40.50.2020">
    <property type="match status" value="1"/>
</dbReference>
<reference evidence="1" key="1">
    <citation type="submission" date="2012-12" db="EMBL/GenBank/DDBJ databases">
        <title>Identification and characterization of a phenylalanine ammonia-lyase gene family in Isatis indigotica Fort.</title>
        <authorList>
            <person name="Liu Q."/>
            <person name="Chen J."/>
            <person name="Zhou X."/>
            <person name="Di P."/>
            <person name="Xiao Y."/>
            <person name="Xuan H."/>
            <person name="Zhang L."/>
            <person name="Chen W."/>
        </authorList>
    </citation>
    <scope>NUCLEOTIDE SEQUENCE</scope>
    <source>
        <tissue evidence="1">Salivary gland</tissue>
    </source>
</reference>
<evidence type="ECO:0000313" key="1">
    <source>
        <dbReference type="EMBL" id="JAA71140.1"/>
    </source>
</evidence>